<evidence type="ECO:0000256" key="1">
    <source>
        <dbReference type="ARBA" id="ARBA00004651"/>
    </source>
</evidence>
<evidence type="ECO:0000256" key="3">
    <source>
        <dbReference type="ARBA" id="ARBA00022692"/>
    </source>
</evidence>
<organism evidence="8 9">
    <name type="scientific">Evtepia gabavorous</name>
    <dbReference type="NCBI Taxonomy" id="2211183"/>
    <lineage>
        <taxon>Bacteria</taxon>
        <taxon>Bacillati</taxon>
        <taxon>Bacillota</taxon>
        <taxon>Clostridia</taxon>
        <taxon>Eubacteriales</taxon>
        <taxon>Evtepia</taxon>
    </lineage>
</organism>
<evidence type="ECO:0000259" key="7">
    <source>
        <dbReference type="Pfam" id="PF02687"/>
    </source>
</evidence>
<protein>
    <submittedName>
        <fullName evidence="8">ABC transporter permease</fullName>
    </submittedName>
</protein>
<keyword evidence="2" id="KW-1003">Cell membrane</keyword>
<gene>
    <name evidence="8" type="ORF">DV520_11955</name>
</gene>
<feature type="transmembrane region" description="Helical" evidence="6">
    <location>
        <begin position="32"/>
        <end position="50"/>
    </location>
</feature>
<keyword evidence="4 6" id="KW-1133">Transmembrane helix</keyword>
<dbReference type="OrthoDB" id="9781780at2"/>
<sequence>MRSWTCWLCWGVTSVTLRDLSWRNARRQARDYLVYFVTIVIATALMYAFNGLVFSREIAELSAKLSSLPLVIVLASVAVVLILGWLVAYITRFMLTRRSRELGTYLLIGLEHRQVARLFFLENLAVGAVALVLGVVLGNLMFQILRAIMLALFGVEYRLSFAFSLEAVGMTLLYVLLVYLLALGRSRRRIRRMQIHDFMELDRQNENVVIRTSRRRRRVFVLSLLLGAVGTVLL</sequence>
<keyword evidence="5 6" id="KW-0472">Membrane</keyword>
<comment type="caution">
    <text evidence="8">The sequence shown here is derived from an EMBL/GenBank/DDBJ whole genome shotgun (WGS) entry which is preliminary data.</text>
</comment>
<evidence type="ECO:0000256" key="6">
    <source>
        <dbReference type="SAM" id="Phobius"/>
    </source>
</evidence>
<feature type="transmembrane region" description="Helical" evidence="6">
    <location>
        <begin position="161"/>
        <end position="183"/>
    </location>
</feature>
<dbReference type="Proteomes" id="UP000260649">
    <property type="component" value="Unassembled WGS sequence"/>
</dbReference>
<evidence type="ECO:0000313" key="8">
    <source>
        <dbReference type="EMBL" id="RFT05565.1"/>
    </source>
</evidence>
<name>A0A3E2B0N5_9FIRM</name>
<proteinExistence type="predicted"/>
<dbReference type="PANTHER" id="PTHR46795:SF3">
    <property type="entry name" value="ABC TRANSPORTER PERMEASE"/>
    <property type="match status" value="1"/>
</dbReference>
<evidence type="ECO:0000256" key="4">
    <source>
        <dbReference type="ARBA" id="ARBA00022989"/>
    </source>
</evidence>
<accession>A0A3E2B0N5</accession>
<dbReference type="Pfam" id="PF02687">
    <property type="entry name" value="FtsX"/>
    <property type="match status" value="1"/>
</dbReference>
<feature type="transmembrane region" description="Helical" evidence="6">
    <location>
        <begin position="217"/>
        <end position="233"/>
    </location>
</feature>
<dbReference type="GO" id="GO:0005886">
    <property type="term" value="C:plasma membrane"/>
    <property type="evidence" value="ECO:0007669"/>
    <property type="project" value="UniProtKB-SubCell"/>
</dbReference>
<dbReference type="InterPro" id="IPR003838">
    <property type="entry name" value="ABC3_permease_C"/>
</dbReference>
<feature type="transmembrane region" description="Helical" evidence="6">
    <location>
        <begin position="118"/>
        <end position="141"/>
    </location>
</feature>
<feature type="domain" description="ABC3 transporter permease C-terminal" evidence="7">
    <location>
        <begin position="74"/>
        <end position="194"/>
    </location>
</feature>
<dbReference type="InterPro" id="IPR052536">
    <property type="entry name" value="ABC-4_Integral_Memb_Prot"/>
</dbReference>
<dbReference type="PANTHER" id="PTHR46795">
    <property type="entry name" value="ABC TRANSPORTER PERMEASE-RELATED-RELATED"/>
    <property type="match status" value="1"/>
</dbReference>
<feature type="transmembrane region" description="Helical" evidence="6">
    <location>
        <begin position="70"/>
        <end position="90"/>
    </location>
</feature>
<keyword evidence="3 6" id="KW-0812">Transmembrane</keyword>
<comment type="subcellular location">
    <subcellularLocation>
        <location evidence="1">Cell membrane</location>
        <topology evidence="1">Multi-pass membrane protein</topology>
    </subcellularLocation>
</comment>
<dbReference type="AlphaFoldDB" id="A0A3E2B0N5"/>
<evidence type="ECO:0000256" key="2">
    <source>
        <dbReference type="ARBA" id="ARBA00022475"/>
    </source>
</evidence>
<evidence type="ECO:0000313" key="9">
    <source>
        <dbReference type="Proteomes" id="UP000260649"/>
    </source>
</evidence>
<keyword evidence="9" id="KW-1185">Reference proteome</keyword>
<feature type="non-terminal residue" evidence="8">
    <location>
        <position position="234"/>
    </location>
</feature>
<reference evidence="8 9" key="1">
    <citation type="submission" date="2018-07" db="EMBL/GenBank/DDBJ databases">
        <title>GABA Modulating Bacteria of the Human Gut Microbiota.</title>
        <authorList>
            <person name="Strandwitz P."/>
            <person name="Kim K.H."/>
            <person name="Terekhova D."/>
            <person name="Liu J.K."/>
            <person name="Sharma A."/>
            <person name="Levering J."/>
            <person name="Mcdonald D."/>
            <person name="Dietrich D."/>
            <person name="Ramadhar T.R."/>
            <person name="Lekbua A."/>
            <person name="Mroue N."/>
            <person name="Liston C."/>
            <person name="Stewart E.J."/>
            <person name="Dubin M.J."/>
            <person name="Zengler K."/>
            <person name="Knight R."/>
            <person name="Gilbert J.A."/>
            <person name="Clardy J."/>
            <person name="Lewis K."/>
        </authorList>
    </citation>
    <scope>NUCLEOTIDE SEQUENCE [LARGE SCALE GENOMIC DNA]</scope>
    <source>
        <strain evidence="8 9">KLE1738</strain>
    </source>
</reference>
<evidence type="ECO:0000256" key="5">
    <source>
        <dbReference type="ARBA" id="ARBA00023136"/>
    </source>
</evidence>
<dbReference type="EMBL" id="QQRQ01000052">
    <property type="protein sequence ID" value="RFT05565.1"/>
    <property type="molecule type" value="Genomic_DNA"/>
</dbReference>